<dbReference type="VEuPathDB" id="FungiDB:CH63R_08302"/>
<accession>H1VBM9</accession>
<dbReference type="Proteomes" id="UP000007174">
    <property type="component" value="Unassembled WGS sequence"/>
</dbReference>
<organism evidence="1 2">
    <name type="scientific">Colletotrichum higginsianum (strain IMI 349063)</name>
    <name type="common">Crucifer anthracnose fungus</name>
    <dbReference type="NCBI Taxonomy" id="759273"/>
    <lineage>
        <taxon>Eukaryota</taxon>
        <taxon>Fungi</taxon>
        <taxon>Dikarya</taxon>
        <taxon>Ascomycota</taxon>
        <taxon>Pezizomycotina</taxon>
        <taxon>Sordariomycetes</taxon>
        <taxon>Hypocreomycetidae</taxon>
        <taxon>Glomerellales</taxon>
        <taxon>Glomerellaceae</taxon>
        <taxon>Colletotrichum</taxon>
        <taxon>Colletotrichum destructivum species complex</taxon>
    </lineage>
</organism>
<evidence type="ECO:0000313" key="1">
    <source>
        <dbReference type="EMBL" id="CCF37632.1"/>
    </source>
</evidence>
<dbReference type="AlphaFoldDB" id="H1VBM9"/>
<feature type="non-terminal residue" evidence="1">
    <location>
        <position position="52"/>
    </location>
</feature>
<evidence type="ECO:0000313" key="2">
    <source>
        <dbReference type="Proteomes" id="UP000007174"/>
    </source>
</evidence>
<protein>
    <submittedName>
        <fullName evidence="1">Uncharacterized protein</fullName>
    </submittedName>
</protein>
<proteinExistence type="predicted"/>
<dbReference type="EMBL" id="CACQ02002557">
    <property type="protein sequence ID" value="CCF37632.1"/>
    <property type="molecule type" value="Genomic_DNA"/>
</dbReference>
<name>H1VBM9_COLHI</name>
<dbReference type="HOGENOM" id="CLU_3092897_0_0_1"/>
<dbReference type="STRING" id="759273.H1VBM9"/>
<sequence>MRDIRSEMDRFTIEHDGLAFLKNKIDIKDWTNEDEVREVLLRETPELIKKQS</sequence>
<gene>
    <name evidence="1" type="ORF">CH063_01735</name>
</gene>
<reference evidence="2" key="1">
    <citation type="journal article" date="2012" name="Nat. Genet.">
        <title>Lifestyle transitions in plant pathogenic Colletotrichum fungi deciphered by genome and transcriptome analyses.</title>
        <authorList>
            <person name="O'Connell R.J."/>
            <person name="Thon M.R."/>
            <person name="Hacquard S."/>
            <person name="Amyotte S.G."/>
            <person name="Kleemann J."/>
            <person name="Torres M.F."/>
            <person name="Damm U."/>
            <person name="Buiate E.A."/>
            <person name="Epstein L."/>
            <person name="Alkan N."/>
            <person name="Altmueller J."/>
            <person name="Alvarado-Balderrama L."/>
            <person name="Bauser C.A."/>
            <person name="Becker C."/>
            <person name="Birren B.W."/>
            <person name="Chen Z."/>
            <person name="Choi J."/>
            <person name="Crouch J.A."/>
            <person name="Duvick J.P."/>
            <person name="Farman M.A."/>
            <person name="Gan P."/>
            <person name="Heiman D."/>
            <person name="Henrissat B."/>
            <person name="Howard R.J."/>
            <person name="Kabbage M."/>
            <person name="Koch C."/>
            <person name="Kracher B."/>
            <person name="Kubo Y."/>
            <person name="Law A.D."/>
            <person name="Lebrun M.-H."/>
            <person name="Lee Y.-H."/>
            <person name="Miyara I."/>
            <person name="Moore N."/>
            <person name="Neumann U."/>
            <person name="Nordstroem K."/>
            <person name="Panaccione D.G."/>
            <person name="Panstruga R."/>
            <person name="Place M."/>
            <person name="Proctor R.H."/>
            <person name="Prusky D."/>
            <person name="Rech G."/>
            <person name="Reinhardt R."/>
            <person name="Rollins J.A."/>
            <person name="Rounsley S."/>
            <person name="Schardl C.L."/>
            <person name="Schwartz D.C."/>
            <person name="Shenoy N."/>
            <person name="Shirasu K."/>
            <person name="Sikhakolli U.R."/>
            <person name="Stueber K."/>
            <person name="Sukno S.A."/>
            <person name="Sweigard J.A."/>
            <person name="Takano Y."/>
            <person name="Takahara H."/>
            <person name="Trail F."/>
            <person name="van der Does H.C."/>
            <person name="Voll L.M."/>
            <person name="Will I."/>
            <person name="Young S."/>
            <person name="Zeng Q."/>
            <person name="Zhang J."/>
            <person name="Zhou S."/>
            <person name="Dickman M.B."/>
            <person name="Schulze-Lefert P."/>
            <person name="Ver Loren van Themaat E."/>
            <person name="Ma L.-J."/>
            <person name="Vaillancourt L.J."/>
        </authorList>
    </citation>
    <scope>NUCLEOTIDE SEQUENCE [LARGE SCALE GENOMIC DNA]</scope>
    <source>
        <strain evidence="2">IMI 349063</strain>
    </source>
</reference>